<sequence length="195" mass="20328">MTIWGAGAFMLLSYGLGGLLAGYWIGMLKDGRDLRTVGSGNPGARNAGRIYGRAAFLWTFAGDAAKGALAVGCAKSMDAGPVFALAVFLAVVLGHVFPALLAFRGGKGMSVFCGGALLFDWTVWLAMIGVAGILLLVFRAWTPAGLCGVGLFPVLVLYTHQGQGAVVPLLALAITAVIGYAHRGNIKQVWTQQRS</sequence>
<feature type="transmembrane region" description="Helical" evidence="10">
    <location>
        <begin position="109"/>
        <end position="134"/>
    </location>
</feature>
<evidence type="ECO:0000256" key="9">
    <source>
        <dbReference type="ARBA" id="ARBA00023264"/>
    </source>
</evidence>
<evidence type="ECO:0000256" key="8">
    <source>
        <dbReference type="ARBA" id="ARBA00023209"/>
    </source>
</evidence>
<evidence type="ECO:0000313" key="12">
    <source>
        <dbReference type="Proteomes" id="UP001469365"/>
    </source>
</evidence>
<evidence type="ECO:0000256" key="1">
    <source>
        <dbReference type="ARBA" id="ARBA00022475"/>
    </source>
</evidence>
<feature type="transmembrane region" description="Helical" evidence="10">
    <location>
        <begin position="6"/>
        <end position="25"/>
    </location>
</feature>
<comment type="similarity">
    <text evidence="10">Belongs to the PlsY family.</text>
</comment>
<feature type="transmembrane region" description="Helical" evidence="10">
    <location>
        <begin position="165"/>
        <end position="182"/>
    </location>
</feature>
<keyword evidence="7 10" id="KW-0472">Membrane</keyword>
<evidence type="ECO:0000256" key="3">
    <source>
        <dbReference type="ARBA" id="ARBA00022679"/>
    </source>
</evidence>
<proteinExistence type="inferred from homology"/>
<evidence type="ECO:0000256" key="10">
    <source>
        <dbReference type="HAMAP-Rule" id="MF_01043"/>
    </source>
</evidence>
<evidence type="ECO:0000256" key="6">
    <source>
        <dbReference type="ARBA" id="ARBA00023098"/>
    </source>
</evidence>
<keyword evidence="12" id="KW-1185">Reference proteome</keyword>
<dbReference type="GO" id="GO:0016746">
    <property type="term" value="F:acyltransferase activity"/>
    <property type="evidence" value="ECO:0007669"/>
    <property type="project" value="UniProtKB-KW"/>
</dbReference>
<evidence type="ECO:0000256" key="4">
    <source>
        <dbReference type="ARBA" id="ARBA00022692"/>
    </source>
</evidence>
<comment type="subunit">
    <text evidence="10">Probably interacts with PlsX.</text>
</comment>
<feature type="transmembrane region" description="Helical" evidence="10">
    <location>
        <begin position="82"/>
        <end position="103"/>
    </location>
</feature>
<comment type="pathway">
    <text evidence="10">Lipid metabolism; phospholipid metabolism.</text>
</comment>
<accession>A0ABU9DPH6</accession>
<keyword evidence="9 10" id="KW-1208">Phospholipid metabolism</keyword>
<comment type="subcellular location">
    <subcellularLocation>
        <location evidence="10">Cell membrane</location>
        <topology evidence="10">Multi-pass membrane protein</topology>
    </subcellularLocation>
</comment>
<organism evidence="11 12">
    <name type="scientific">Paenibacillus filicis</name>
    <dbReference type="NCBI Taxonomy" id="669464"/>
    <lineage>
        <taxon>Bacteria</taxon>
        <taxon>Bacillati</taxon>
        <taxon>Bacillota</taxon>
        <taxon>Bacilli</taxon>
        <taxon>Bacillales</taxon>
        <taxon>Paenibacillaceae</taxon>
        <taxon>Paenibacillus</taxon>
    </lineage>
</organism>
<dbReference type="SMART" id="SM01207">
    <property type="entry name" value="G3P_acyltransf"/>
    <property type="match status" value="1"/>
</dbReference>
<dbReference type="InterPro" id="IPR003811">
    <property type="entry name" value="G3P_acylTferase_PlsY"/>
</dbReference>
<protein>
    <recommendedName>
        <fullName evidence="10">Glycerol-3-phosphate acyltransferase</fullName>
    </recommendedName>
    <alternativeName>
        <fullName evidence="10">Acyl-PO4 G3P acyltransferase</fullName>
    </alternativeName>
    <alternativeName>
        <fullName evidence="10">Acyl-phosphate--glycerol-3-phosphate acyltransferase</fullName>
    </alternativeName>
    <alternativeName>
        <fullName evidence="10">G3P acyltransferase</fullName>
        <shortName evidence="10">GPAT</shortName>
        <ecNumber evidence="10">2.3.1.275</ecNumber>
    </alternativeName>
    <alternativeName>
        <fullName evidence="10">Lysophosphatidic acid synthase</fullName>
        <shortName evidence="10">LPA synthase</shortName>
    </alternativeName>
</protein>
<dbReference type="Proteomes" id="UP001469365">
    <property type="component" value="Unassembled WGS sequence"/>
</dbReference>
<keyword evidence="3 10" id="KW-0808">Transferase</keyword>
<comment type="caution">
    <text evidence="11">The sequence shown here is derived from an EMBL/GenBank/DDBJ whole genome shotgun (WGS) entry which is preliminary data.</text>
</comment>
<evidence type="ECO:0000313" key="11">
    <source>
        <dbReference type="EMBL" id="MEK8130774.1"/>
    </source>
</evidence>
<reference evidence="11 12" key="1">
    <citation type="submission" date="2024-04" db="EMBL/GenBank/DDBJ databases">
        <title>draft genome sequnece of Paenibacillus filicis.</title>
        <authorList>
            <person name="Kim D.-U."/>
        </authorList>
    </citation>
    <scope>NUCLEOTIDE SEQUENCE [LARGE SCALE GENOMIC DNA]</scope>
    <source>
        <strain evidence="11 12">KACC14197</strain>
    </source>
</reference>
<feature type="transmembrane region" description="Helical" evidence="10">
    <location>
        <begin position="141"/>
        <end position="159"/>
    </location>
</feature>
<evidence type="ECO:0000256" key="2">
    <source>
        <dbReference type="ARBA" id="ARBA00022516"/>
    </source>
</evidence>
<evidence type="ECO:0000256" key="7">
    <source>
        <dbReference type="ARBA" id="ARBA00023136"/>
    </source>
</evidence>
<keyword evidence="1 10" id="KW-1003">Cell membrane</keyword>
<dbReference type="HAMAP" id="MF_01043">
    <property type="entry name" value="PlsY"/>
    <property type="match status" value="1"/>
</dbReference>
<keyword evidence="8 10" id="KW-0594">Phospholipid biosynthesis</keyword>
<dbReference type="PANTHER" id="PTHR30309:SF0">
    <property type="entry name" value="GLYCEROL-3-PHOSPHATE ACYLTRANSFERASE-RELATED"/>
    <property type="match status" value="1"/>
</dbReference>
<dbReference type="EMBL" id="JBBPCC010000016">
    <property type="protein sequence ID" value="MEK8130774.1"/>
    <property type="molecule type" value="Genomic_DNA"/>
</dbReference>
<dbReference type="RefSeq" id="WP_341417908.1">
    <property type="nucleotide sequence ID" value="NZ_JBBPCC010000016.1"/>
</dbReference>
<dbReference type="EC" id="2.3.1.275" evidence="10"/>
<evidence type="ECO:0000256" key="5">
    <source>
        <dbReference type="ARBA" id="ARBA00022989"/>
    </source>
</evidence>
<keyword evidence="5 10" id="KW-1133">Transmembrane helix</keyword>
<comment type="function">
    <text evidence="10">Catalyzes the transfer of an acyl group from acyl-phosphate (acyl-PO(4)) to glycerol-3-phosphate (G3P) to form lysophosphatidic acid (LPA). This enzyme utilizes acyl-phosphate as fatty acyl donor, but not acyl-CoA or acyl-ACP.</text>
</comment>
<dbReference type="PANTHER" id="PTHR30309">
    <property type="entry name" value="INNER MEMBRANE PROTEIN YGIH"/>
    <property type="match status" value="1"/>
</dbReference>
<keyword evidence="6 10" id="KW-0443">Lipid metabolism</keyword>
<gene>
    <name evidence="10" type="primary">plsY</name>
    <name evidence="11" type="ORF">WMW72_22975</name>
</gene>
<keyword evidence="4 10" id="KW-0812">Transmembrane</keyword>
<name>A0ABU9DPH6_9BACL</name>
<keyword evidence="2 10" id="KW-0444">Lipid biosynthesis</keyword>
<dbReference type="Pfam" id="PF02660">
    <property type="entry name" value="G3P_acyltransf"/>
    <property type="match status" value="1"/>
</dbReference>
<comment type="catalytic activity">
    <reaction evidence="10">
        <text>an acyl phosphate + sn-glycerol 3-phosphate = a 1-acyl-sn-glycero-3-phosphate + phosphate</text>
        <dbReference type="Rhea" id="RHEA:34075"/>
        <dbReference type="ChEBI" id="CHEBI:43474"/>
        <dbReference type="ChEBI" id="CHEBI:57597"/>
        <dbReference type="ChEBI" id="CHEBI:57970"/>
        <dbReference type="ChEBI" id="CHEBI:59918"/>
        <dbReference type="EC" id="2.3.1.275"/>
    </reaction>
</comment>
<keyword evidence="11" id="KW-0012">Acyltransferase</keyword>